<evidence type="ECO:0000313" key="5">
    <source>
        <dbReference type="Proteomes" id="UP000016923"/>
    </source>
</evidence>
<organism evidence="4 5">
    <name type="scientific">Ophiostoma piceae (strain UAMH 11346)</name>
    <name type="common">Sap stain fungus</name>
    <dbReference type="NCBI Taxonomy" id="1262450"/>
    <lineage>
        <taxon>Eukaryota</taxon>
        <taxon>Fungi</taxon>
        <taxon>Dikarya</taxon>
        <taxon>Ascomycota</taxon>
        <taxon>Pezizomycotina</taxon>
        <taxon>Sordariomycetes</taxon>
        <taxon>Sordariomycetidae</taxon>
        <taxon>Ophiostomatales</taxon>
        <taxon>Ophiostomataceae</taxon>
        <taxon>Ophiostoma</taxon>
    </lineage>
</organism>
<dbReference type="InterPro" id="IPR036864">
    <property type="entry name" value="Zn2-C6_fun-type_DNA-bd_sf"/>
</dbReference>
<sequence length="397" mass="43874">MYTPRQKRQSCEACRTRKLKCTGDGHTCARCTSLNVTCTYQYMGIPGRPSKLRRQEQRARPVHNASGNANANASASASAGAGAGVRPPLSPAGLAPSPPTTDHGSDGLGDVVDAMLDLGSLPLYPPDFAGTGDFGCLPLELLGQCHSTRHGRDEVDEPDTRLYNPLSPDQSRDPLHESCSCADDVASFIRTLRRCDMSHAMLRDLRVGADLMGQLLACSVCYNLSKPPRLTIQNVLLIGRLMHQVTIGYRRHLRWVQETWDNHADTSRRETVHLVPHRDNGADSADATTVGIQVSSRMFRDLIVDGLRMDIARLTELASQFALRQYNRHLVGHEMCPDPEGRCWRERYDIDTDPLDICPKSAASRTLTPCFRIVDAVRAGIKVYAEEVDRTGRLVET</sequence>
<dbReference type="SUPFAM" id="SSF57701">
    <property type="entry name" value="Zn2/Cys6 DNA-binding domain"/>
    <property type="match status" value="1"/>
</dbReference>
<evidence type="ECO:0000259" key="3">
    <source>
        <dbReference type="PROSITE" id="PS50048"/>
    </source>
</evidence>
<dbReference type="CDD" id="cd00067">
    <property type="entry name" value="GAL4"/>
    <property type="match status" value="1"/>
</dbReference>
<dbReference type="PANTHER" id="PTHR31668">
    <property type="entry name" value="GLUCOSE TRANSPORT TRANSCRIPTION REGULATOR RGT1-RELATED-RELATED"/>
    <property type="match status" value="1"/>
</dbReference>
<dbReference type="AlphaFoldDB" id="S3C8Y1"/>
<reference evidence="4 5" key="1">
    <citation type="journal article" date="2013" name="BMC Genomics">
        <title>The genome and transcriptome of the pine saprophyte Ophiostoma piceae, and a comparison with the bark beetle-associated pine pathogen Grosmannia clavigera.</title>
        <authorList>
            <person name="Haridas S."/>
            <person name="Wang Y."/>
            <person name="Lim L."/>
            <person name="Massoumi Alamouti S."/>
            <person name="Jackman S."/>
            <person name="Docking R."/>
            <person name="Robertson G."/>
            <person name="Birol I."/>
            <person name="Bohlmann J."/>
            <person name="Breuil C."/>
        </authorList>
    </citation>
    <scope>NUCLEOTIDE SEQUENCE [LARGE SCALE GENOMIC DNA]</scope>
    <source>
        <strain evidence="4 5">UAMH 11346</strain>
    </source>
</reference>
<dbReference type="GO" id="GO:0005634">
    <property type="term" value="C:nucleus"/>
    <property type="evidence" value="ECO:0007669"/>
    <property type="project" value="TreeGrafter"/>
</dbReference>
<feature type="domain" description="Zn(2)-C6 fungal-type" evidence="3">
    <location>
        <begin position="10"/>
        <end position="40"/>
    </location>
</feature>
<dbReference type="InterPro" id="IPR001138">
    <property type="entry name" value="Zn2Cys6_DnaBD"/>
</dbReference>
<dbReference type="PROSITE" id="PS00463">
    <property type="entry name" value="ZN2_CY6_FUNGAL_1"/>
    <property type="match status" value="1"/>
</dbReference>
<evidence type="ECO:0000313" key="4">
    <source>
        <dbReference type="EMBL" id="EPE09969.1"/>
    </source>
</evidence>
<dbReference type="GO" id="GO:0000981">
    <property type="term" value="F:DNA-binding transcription factor activity, RNA polymerase II-specific"/>
    <property type="evidence" value="ECO:0007669"/>
    <property type="project" value="InterPro"/>
</dbReference>
<dbReference type="HOGENOM" id="CLU_059570_0_0_1"/>
<proteinExistence type="predicted"/>
<dbReference type="EMBL" id="KE148146">
    <property type="protein sequence ID" value="EPE09969.1"/>
    <property type="molecule type" value="Genomic_DNA"/>
</dbReference>
<dbReference type="GO" id="GO:0008270">
    <property type="term" value="F:zinc ion binding"/>
    <property type="evidence" value="ECO:0007669"/>
    <property type="project" value="InterPro"/>
</dbReference>
<dbReference type="OrthoDB" id="4356994at2759"/>
<protein>
    <submittedName>
        <fullName evidence="4">C6 finger domain-containing protein</fullName>
    </submittedName>
</protein>
<dbReference type="InterPro" id="IPR050797">
    <property type="entry name" value="Carb_Metab_Trans_Reg"/>
</dbReference>
<dbReference type="SMART" id="SM00066">
    <property type="entry name" value="GAL4"/>
    <property type="match status" value="1"/>
</dbReference>
<dbReference type="PROSITE" id="PS50048">
    <property type="entry name" value="ZN2_CY6_FUNGAL_2"/>
    <property type="match status" value="1"/>
</dbReference>
<gene>
    <name evidence="4" type="ORF">F503_05064</name>
</gene>
<dbReference type="Proteomes" id="UP000016923">
    <property type="component" value="Unassembled WGS sequence"/>
</dbReference>
<feature type="compositionally biased region" description="Low complexity" evidence="2">
    <location>
        <begin position="64"/>
        <end position="80"/>
    </location>
</feature>
<dbReference type="Gene3D" id="4.10.240.10">
    <property type="entry name" value="Zn(2)-C6 fungal-type DNA-binding domain"/>
    <property type="match status" value="1"/>
</dbReference>
<dbReference type="VEuPathDB" id="FungiDB:F503_05064"/>
<name>S3C8Y1_OPHP1</name>
<dbReference type="PANTHER" id="PTHR31668:SF4">
    <property type="entry name" value="TRANSCRIPTIONAL ACTIVATOR PROTEIN DAL81"/>
    <property type="match status" value="1"/>
</dbReference>
<keyword evidence="1" id="KW-0539">Nucleus</keyword>
<keyword evidence="5" id="KW-1185">Reference proteome</keyword>
<evidence type="ECO:0000256" key="1">
    <source>
        <dbReference type="ARBA" id="ARBA00023242"/>
    </source>
</evidence>
<dbReference type="Pfam" id="PF00172">
    <property type="entry name" value="Zn_clus"/>
    <property type="match status" value="1"/>
</dbReference>
<feature type="region of interest" description="Disordered" evidence="2">
    <location>
        <begin position="47"/>
        <end position="108"/>
    </location>
</feature>
<dbReference type="eggNOG" id="ENOG502SYTU">
    <property type="taxonomic scope" value="Eukaryota"/>
</dbReference>
<dbReference type="GO" id="GO:0001080">
    <property type="term" value="P:nitrogen catabolite activation of transcription from RNA polymerase II promoter"/>
    <property type="evidence" value="ECO:0007669"/>
    <property type="project" value="TreeGrafter"/>
</dbReference>
<accession>S3C8Y1</accession>
<dbReference type="OMA" id="MESAYHR"/>
<evidence type="ECO:0000256" key="2">
    <source>
        <dbReference type="SAM" id="MobiDB-lite"/>
    </source>
</evidence>